<keyword evidence="3" id="KW-1185">Reference proteome</keyword>
<gene>
    <name evidence="2" type="ORF">CRENBAI_023144</name>
</gene>
<reference evidence="2 3" key="1">
    <citation type="submission" date="2021-06" db="EMBL/GenBank/DDBJ databases">
        <authorList>
            <person name="Palmer J.M."/>
        </authorList>
    </citation>
    <scope>NUCLEOTIDE SEQUENCE [LARGE SCALE GENOMIC DNA]</scope>
    <source>
        <strain evidence="2 3">MEX-2019</strain>
        <tissue evidence="2">Muscle</tissue>
    </source>
</reference>
<name>A0AAV9SP45_9TELE</name>
<comment type="caution">
    <text evidence="2">The sequence shown here is derived from an EMBL/GenBank/DDBJ whole genome shotgun (WGS) entry which is preliminary data.</text>
</comment>
<sequence length="192" mass="21663">MAGRTFSWRALFRGQPCGGSYEEALEVATENNKEAPENSVDTGEILDGAQEALDLDPLFRKLRNKRRRQAPHEPLFWLGLKMSSPGIRTLVVEWRPEETRKTEGAWEHDGRDGVEEGRSSAGAQTPAEDVEAENGMSLNDHRKVRIRDVFPPKECAKAKTELKEIKWKERRVGRKVDDVSLTSEEGEGCESD</sequence>
<evidence type="ECO:0000313" key="2">
    <source>
        <dbReference type="EMBL" id="KAK5622893.1"/>
    </source>
</evidence>
<evidence type="ECO:0000256" key="1">
    <source>
        <dbReference type="SAM" id="MobiDB-lite"/>
    </source>
</evidence>
<protein>
    <submittedName>
        <fullName evidence="2">Uncharacterized protein</fullName>
    </submittedName>
</protein>
<feature type="compositionally biased region" description="Basic and acidic residues" evidence="1">
    <location>
        <begin position="98"/>
        <end position="118"/>
    </location>
</feature>
<feature type="region of interest" description="Disordered" evidence="1">
    <location>
        <begin position="172"/>
        <end position="192"/>
    </location>
</feature>
<dbReference type="EMBL" id="JAHHUM010000068">
    <property type="protein sequence ID" value="KAK5622893.1"/>
    <property type="molecule type" value="Genomic_DNA"/>
</dbReference>
<feature type="region of interest" description="Disordered" evidence="1">
    <location>
        <begin position="98"/>
        <end position="144"/>
    </location>
</feature>
<organism evidence="2 3">
    <name type="scientific">Crenichthys baileyi</name>
    <name type="common">White River springfish</name>
    <dbReference type="NCBI Taxonomy" id="28760"/>
    <lineage>
        <taxon>Eukaryota</taxon>
        <taxon>Metazoa</taxon>
        <taxon>Chordata</taxon>
        <taxon>Craniata</taxon>
        <taxon>Vertebrata</taxon>
        <taxon>Euteleostomi</taxon>
        <taxon>Actinopterygii</taxon>
        <taxon>Neopterygii</taxon>
        <taxon>Teleostei</taxon>
        <taxon>Neoteleostei</taxon>
        <taxon>Acanthomorphata</taxon>
        <taxon>Ovalentaria</taxon>
        <taxon>Atherinomorphae</taxon>
        <taxon>Cyprinodontiformes</taxon>
        <taxon>Goodeidae</taxon>
        <taxon>Crenichthys</taxon>
    </lineage>
</organism>
<dbReference type="AlphaFoldDB" id="A0AAV9SP45"/>
<evidence type="ECO:0000313" key="3">
    <source>
        <dbReference type="Proteomes" id="UP001311232"/>
    </source>
</evidence>
<dbReference type="Proteomes" id="UP001311232">
    <property type="component" value="Unassembled WGS sequence"/>
</dbReference>
<accession>A0AAV9SP45</accession>
<proteinExistence type="predicted"/>